<feature type="compositionally biased region" description="Basic and acidic residues" evidence="5">
    <location>
        <begin position="833"/>
        <end position="845"/>
    </location>
</feature>
<feature type="compositionally biased region" description="Basic residues" evidence="5">
    <location>
        <begin position="794"/>
        <end position="804"/>
    </location>
</feature>
<feature type="compositionally biased region" description="Basic residues" evidence="5">
    <location>
        <begin position="822"/>
        <end position="832"/>
    </location>
</feature>
<feature type="compositionally biased region" description="Basic and acidic residues" evidence="5">
    <location>
        <begin position="868"/>
        <end position="878"/>
    </location>
</feature>
<accession>T2MDJ3</accession>
<dbReference type="PANTHER" id="PTHR11071">
    <property type="entry name" value="PEPTIDYL-PROLYL CIS-TRANS ISOMERASE"/>
    <property type="match status" value="1"/>
</dbReference>
<name>T2MDJ3_HYDVU</name>
<dbReference type="OrthoDB" id="6284883at2759"/>
<feature type="region of interest" description="Disordered" evidence="5">
    <location>
        <begin position="764"/>
        <end position="940"/>
    </location>
</feature>
<gene>
    <name evidence="7" type="primary">PPIG</name>
</gene>
<dbReference type="KEGG" id="hmg:100207023"/>
<feature type="compositionally biased region" description="Basic residues" evidence="5">
    <location>
        <begin position="514"/>
        <end position="524"/>
    </location>
</feature>
<dbReference type="PRINTS" id="PR00153">
    <property type="entry name" value="CSAPPISMRASE"/>
</dbReference>
<keyword evidence="3" id="KW-0697">Rotamase</keyword>
<evidence type="ECO:0000256" key="2">
    <source>
        <dbReference type="ARBA" id="ARBA00013194"/>
    </source>
</evidence>
<dbReference type="InterPro" id="IPR029000">
    <property type="entry name" value="Cyclophilin-like_dom_sf"/>
</dbReference>
<feature type="region of interest" description="Disordered" evidence="5">
    <location>
        <begin position="198"/>
        <end position="247"/>
    </location>
</feature>
<feature type="compositionally biased region" description="Low complexity" evidence="5">
    <location>
        <begin position="228"/>
        <end position="237"/>
    </location>
</feature>
<feature type="compositionally biased region" description="Basic and acidic residues" evidence="5">
    <location>
        <begin position="334"/>
        <end position="345"/>
    </location>
</feature>
<dbReference type="FunFam" id="2.40.100.10:FF:000005">
    <property type="entry name" value="Peptidyl-prolyl cis-trans isomerase G"/>
    <property type="match status" value="1"/>
</dbReference>
<evidence type="ECO:0000313" key="7">
    <source>
        <dbReference type="EMBL" id="CDG70189.1"/>
    </source>
</evidence>
<feature type="compositionally biased region" description="Basic residues" evidence="5">
    <location>
        <begin position="309"/>
        <end position="319"/>
    </location>
</feature>
<feature type="compositionally biased region" description="Polar residues" evidence="5">
    <location>
        <begin position="292"/>
        <end position="307"/>
    </location>
</feature>
<dbReference type="GO" id="GO:0003755">
    <property type="term" value="F:peptidyl-prolyl cis-trans isomerase activity"/>
    <property type="evidence" value="ECO:0007669"/>
    <property type="project" value="UniProtKB-KW"/>
</dbReference>
<protein>
    <recommendedName>
        <fullName evidence="2">peptidylprolyl isomerase</fullName>
        <ecNumber evidence="2">5.2.1.8</ecNumber>
    </recommendedName>
</protein>
<dbReference type="Pfam" id="PF00160">
    <property type="entry name" value="Pro_isomerase"/>
    <property type="match status" value="1"/>
</dbReference>
<dbReference type="PANTHER" id="PTHR11071:SF565">
    <property type="entry name" value="MOCA-CYP, ISOFORM A"/>
    <property type="match status" value="1"/>
</dbReference>
<feature type="compositionally biased region" description="Low complexity" evidence="5">
    <location>
        <begin position="400"/>
        <end position="417"/>
    </location>
</feature>
<evidence type="ECO:0000256" key="5">
    <source>
        <dbReference type="SAM" id="MobiDB-lite"/>
    </source>
</evidence>
<feature type="compositionally biased region" description="Basic and acidic residues" evidence="5">
    <location>
        <begin position="532"/>
        <end position="551"/>
    </location>
</feature>
<comment type="catalytic activity">
    <reaction evidence="1">
        <text>[protein]-peptidylproline (omega=180) = [protein]-peptidylproline (omega=0)</text>
        <dbReference type="Rhea" id="RHEA:16237"/>
        <dbReference type="Rhea" id="RHEA-COMP:10747"/>
        <dbReference type="Rhea" id="RHEA-COMP:10748"/>
        <dbReference type="ChEBI" id="CHEBI:83833"/>
        <dbReference type="ChEBI" id="CHEBI:83834"/>
        <dbReference type="EC" id="5.2.1.8"/>
    </reaction>
</comment>
<feature type="compositionally biased region" description="Basic residues" evidence="5">
    <location>
        <begin position="474"/>
        <end position="505"/>
    </location>
</feature>
<dbReference type="OMA" id="NWNVNAL"/>
<feature type="compositionally biased region" description="Basic and acidic residues" evidence="5">
    <location>
        <begin position="812"/>
        <end position="821"/>
    </location>
</feature>
<feature type="compositionally biased region" description="Basic residues" evidence="5">
    <location>
        <begin position="906"/>
        <end position="916"/>
    </location>
</feature>
<dbReference type="InterPro" id="IPR002130">
    <property type="entry name" value="Cyclophilin-type_PPIase_dom"/>
</dbReference>
<dbReference type="EMBL" id="HAAD01003957">
    <property type="protein sequence ID" value="CDG70189.1"/>
    <property type="molecule type" value="mRNA"/>
</dbReference>
<organism evidence="7">
    <name type="scientific">Hydra vulgaris</name>
    <name type="common">Hydra</name>
    <name type="synonym">Hydra attenuata</name>
    <dbReference type="NCBI Taxonomy" id="6087"/>
    <lineage>
        <taxon>Eukaryota</taxon>
        <taxon>Metazoa</taxon>
        <taxon>Cnidaria</taxon>
        <taxon>Hydrozoa</taxon>
        <taxon>Hydroidolina</taxon>
        <taxon>Anthoathecata</taxon>
        <taxon>Aplanulata</taxon>
        <taxon>Hydridae</taxon>
        <taxon>Hydra</taxon>
    </lineage>
</organism>
<evidence type="ECO:0000256" key="1">
    <source>
        <dbReference type="ARBA" id="ARBA00000971"/>
    </source>
</evidence>
<dbReference type="GO" id="GO:0016018">
    <property type="term" value="F:cyclosporin A binding"/>
    <property type="evidence" value="ECO:0007669"/>
    <property type="project" value="TreeGrafter"/>
</dbReference>
<feature type="compositionally biased region" description="Polar residues" evidence="5">
    <location>
        <begin position="846"/>
        <end position="856"/>
    </location>
</feature>
<dbReference type="Gene3D" id="2.40.100.10">
    <property type="entry name" value="Cyclophilin-like"/>
    <property type="match status" value="1"/>
</dbReference>
<feature type="compositionally biased region" description="Basic and acidic residues" evidence="5">
    <location>
        <begin position="281"/>
        <end position="291"/>
    </location>
</feature>
<reference evidence="7" key="1">
    <citation type="journal article" date="2013" name="Genome Biol. Evol.">
        <title>Punctuated emergences of genetic and phenotypic innovations in eumetazoan, bilaterian, euteleostome, and hominidae ancestors.</title>
        <authorList>
            <person name="Wenger Y."/>
            <person name="Galliot B."/>
        </authorList>
    </citation>
    <scope>NUCLEOTIDE SEQUENCE</scope>
    <source>
        <tissue evidence="7">Whole animals</tissue>
    </source>
</reference>
<feature type="compositionally biased region" description="Basic residues" evidence="5">
    <location>
        <begin position="879"/>
        <end position="891"/>
    </location>
</feature>
<feature type="compositionally biased region" description="Basic and acidic residues" evidence="5">
    <location>
        <begin position="383"/>
        <end position="399"/>
    </location>
</feature>
<feature type="compositionally biased region" description="Basic and acidic residues" evidence="5">
    <location>
        <begin position="355"/>
        <end position="372"/>
    </location>
</feature>
<keyword evidence="4 7" id="KW-0413">Isomerase</keyword>
<evidence type="ECO:0000259" key="6">
    <source>
        <dbReference type="PROSITE" id="PS50072"/>
    </source>
</evidence>
<evidence type="ECO:0000256" key="3">
    <source>
        <dbReference type="ARBA" id="ARBA00023110"/>
    </source>
</evidence>
<sequence>MGDEESLLLRYPPPPAKGYRPRCFFDIQINKVSAGRIVFELFADICPKTCENFRALCTGEKGDGKTTLKPLHYKNTIIHRVVKGFVIQGGDFSSGNGTGGESIYGGTFKDENFEILHNRPYLLSMANRGPNTNGSQFFILLAPAPHLDNLHTVFGHVLSGNELIREIESQKTNNNHKPYADITIFHCGELIKKSKTSSKSVKKVVQRHTSSSSSSSSDSEEEKKKTKSISATITSEKPNSASEVRDPKELVLKENGQMDLNYVPAVPNSFLLRRSKTPSPVRERREKEGLHSRQNNLQLRTRINMVSKSGKKLRGRGVMRYRTPTPSSESSDADDPKKSSRINDKHNRKGSSSPQKDKRETPARNKSRSPDHNRKKTLTSKSSEMKRSRSPDAKTKNAEIKSISPSKKHSPSPARTRSPTRKRSSPSRKSSRSPRRRSTSPRRRRSPIRERRSPRRRSSSRSRRRFSSRERRPSRSPRRRPRSRSRNRYRYRRSRSNSRRSRSRDHRRDSSRDRRSKFERHRSKSGSGSDSSVERKKKQEKDIDNKKQTVKEKIDLLLQKKANEEKNVDIANNSVNSEKMNPVEFDQIKQTPDVVNPVVTKENDHDDLIMNEPMDLADSPVHIECIDQIPLPSSPPPLSSYPVVTYPAAKDNISSGECFSDKINEAETLSKNKCSAGELNDSADIMENNNHKHGSDFIATPIKDDKLARHFEEMKSNVKDVDYQVDNFQTTISVKIDDTVSHTSSHASHESDDNDIYADLILPSEKLESSPEKQIKTLPVKSKNDSKDCTPVKSKSKISTKKRKSSSDSGTDDDHKKELKRKEKKKKYRRGHKNSDSDSESKEIQSDLSESDSGSVERSRHHKKKTRRDSDFSADESKIKKKDRKKRKIKKKSSDDSDTENEIKSSRKKKSSRKRTFSPEERDKKQLKKKKSKKPAADTD</sequence>
<feature type="domain" description="PPIase cyclophilin-type" evidence="6">
    <location>
        <begin position="24"/>
        <end position="189"/>
    </location>
</feature>
<evidence type="ECO:0000256" key="4">
    <source>
        <dbReference type="ARBA" id="ARBA00023235"/>
    </source>
</evidence>
<dbReference type="GO" id="GO:0006457">
    <property type="term" value="P:protein folding"/>
    <property type="evidence" value="ECO:0007669"/>
    <property type="project" value="TreeGrafter"/>
</dbReference>
<dbReference type="EC" id="5.2.1.8" evidence="2"/>
<dbReference type="SUPFAM" id="SSF50891">
    <property type="entry name" value="Cyclophilin-like"/>
    <property type="match status" value="1"/>
</dbReference>
<proteinExistence type="evidence at transcript level"/>
<dbReference type="PROSITE" id="PS50072">
    <property type="entry name" value="CSA_PPIASE_2"/>
    <property type="match status" value="1"/>
</dbReference>
<feature type="region of interest" description="Disordered" evidence="5">
    <location>
        <begin position="271"/>
        <end position="551"/>
    </location>
</feature>
<dbReference type="GO" id="GO:0005739">
    <property type="term" value="C:mitochondrion"/>
    <property type="evidence" value="ECO:0007669"/>
    <property type="project" value="TreeGrafter"/>
</dbReference>
<feature type="compositionally biased region" description="Basic residues" evidence="5">
    <location>
        <begin position="925"/>
        <end position="934"/>
    </location>
</feature>
<feature type="compositionally biased region" description="Basic and acidic residues" evidence="5">
    <location>
        <begin position="765"/>
        <end position="775"/>
    </location>
</feature>
<feature type="compositionally biased region" description="Basic residues" evidence="5">
    <location>
        <begin position="418"/>
        <end position="466"/>
    </location>
</feature>
<dbReference type="AlphaFoldDB" id="T2MDJ3"/>